<evidence type="ECO:0000256" key="4">
    <source>
        <dbReference type="ARBA" id="ARBA00022833"/>
    </source>
</evidence>
<accession>A0A6J6Q490</accession>
<dbReference type="GO" id="GO:0046872">
    <property type="term" value="F:metal ion binding"/>
    <property type="evidence" value="ECO:0007669"/>
    <property type="project" value="UniProtKB-KW"/>
</dbReference>
<keyword evidence="2" id="KW-0479">Metal-binding</keyword>
<evidence type="ECO:0000313" key="6">
    <source>
        <dbReference type="EMBL" id="CAB4705322.1"/>
    </source>
</evidence>
<name>A0A6J6Q490_9ZZZZ</name>
<dbReference type="AlphaFoldDB" id="A0A6J6Q490"/>
<protein>
    <submittedName>
        <fullName evidence="6">Unannotated protein</fullName>
    </submittedName>
</protein>
<sequence>MAETTVHCTIDLDTPGKHVGRLELPRSNNTSGWSHQFIPIISVKGEGSGPVAVVIGGVHGDEPEGQVAALNLSRSATPENVRGQLIIVPCASMEASRDFTRLWPTGANLNRSFPGRPDGPADEQLADFFSRYLFPRAEIVVDMHSGGRTMLCPEWSEMHWVDDPAQRKQMVDGMLAWNSPFHFVYIDVGGTGLLVGEAERQGKIVVSTELGGGGHVHAHTHRIAQDGLANVLRHFGVIDGAPKSREELGLEPPVIVRATDMENYVFAPESGLWETFVDLGARVKKGDAVGQMHFLERPDRPGTVVHAACDGIVAAVRAIAPTTQGDNVIVVGREIDAKELL</sequence>
<gene>
    <name evidence="6" type="ORF">UFOPK2399_01625</name>
</gene>
<evidence type="ECO:0000256" key="1">
    <source>
        <dbReference type="ARBA" id="ARBA00001947"/>
    </source>
</evidence>
<dbReference type="InterPro" id="IPR043795">
    <property type="entry name" value="N-alpha-Ac-DABA-like"/>
</dbReference>
<evidence type="ECO:0000256" key="2">
    <source>
        <dbReference type="ARBA" id="ARBA00022723"/>
    </source>
</evidence>
<dbReference type="InterPro" id="IPR053138">
    <property type="entry name" value="N-alpha-Ac-DABA_deacetylase"/>
</dbReference>
<dbReference type="EMBL" id="CAEZXP010000006">
    <property type="protein sequence ID" value="CAB4705322.1"/>
    <property type="molecule type" value="Genomic_DNA"/>
</dbReference>
<dbReference type="Gene3D" id="3.40.630.10">
    <property type="entry name" value="Zn peptidases"/>
    <property type="match status" value="1"/>
</dbReference>
<dbReference type="SUPFAM" id="SSF53187">
    <property type="entry name" value="Zn-dependent exopeptidases"/>
    <property type="match status" value="1"/>
</dbReference>
<reference evidence="6" key="1">
    <citation type="submission" date="2020-05" db="EMBL/GenBank/DDBJ databases">
        <authorList>
            <person name="Chiriac C."/>
            <person name="Salcher M."/>
            <person name="Ghai R."/>
            <person name="Kavagutti S V."/>
        </authorList>
    </citation>
    <scope>NUCLEOTIDE SEQUENCE</scope>
</reference>
<dbReference type="Pfam" id="PF24827">
    <property type="entry name" value="AstE_AspA_cat"/>
    <property type="match status" value="1"/>
</dbReference>
<organism evidence="6">
    <name type="scientific">freshwater metagenome</name>
    <dbReference type="NCBI Taxonomy" id="449393"/>
    <lineage>
        <taxon>unclassified sequences</taxon>
        <taxon>metagenomes</taxon>
        <taxon>ecological metagenomes</taxon>
    </lineage>
</organism>
<keyword evidence="4" id="KW-0862">Zinc</keyword>
<feature type="domain" description="Succinylglutamate desuccinylase/Aspartoacylase catalytic" evidence="5">
    <location>
        <begin position="49"/>
        <end position="234"/>
    </location>
</feature>
<dbReference type="PANTHER" id="PTHR37326">
    <property type="entry name" value="BLL3975 PROTEIN"/>
    <property type="match status" value="1"/>
</dbReference>
<comment type="cofactor">
    <cofactor evidence="1">
        <name>Zn(2+)</name>
        <dbReference type="ChEBI" id="CHEBI:29105"/>
    </cofactor>
</comment>
<evidence type="ECO:0000256" key="3">
    <source>
        <dbReference type="ARBA" id="ARBA00022801"/>
    </source>
</evidence>
<dbReference type="GO" id="GO:0016811">
    <property type="term" value="F:hydrolase activity, acting on carbon-nitrogen (but not peptide) bonds, in linear amides"/>
    <property type="evidence" value="ECO:0007669"/>
    <property type="project" value="InterPro"/>
</dbReference>
<keyword evidence="3" id="KW-0378">Hydrolase</keyword>
<proteinExistence type="predicted"/>
<dbReference type="GO" id="GO:0016788">
    <property type="term" value="F:hydrolase activity, acting on ester bonds"/>
    <property type="evidence" value="ECO:0007669"/>
    <property type="project" value="InterPro"/>
</dbReference>
<dbReference type="PIRSF" id="PIRSF039012">
    <property type="entry name" value="ASP"/>
    <property type="match status" value="1"/>
</dbReference>
<evidence type="ECO:0000259" key="5">
    <source>
        <dbReference type="Pfam" id="PF24827"/>
    </source>
</evidence>
<dbReference type="PANTHER" id="PTHR37326:SF1">
    <property type="entry name" value="BLL3975 PROTEIN"/>
    <property type="match status" value="1"/>
</dbReference>
<dbReference type="InterPro" id="IPR055438">
    <property type="entry name" value="AstE_AspA_cat"/>
</dbReference>
<dbReference type="CDD" id="cd06252">
    <property type="entry name" value="M14_ASTE_ASPA-like"/>
    <property type="match status" value="1"/>
</dbReference>